<dbReference type="GO" id="GO:0006508">
    <property type="term" value="P:proteolysis"/>
    <property type="evidence" value="ECO:0007669"/>
    <property type="project" value="UniProtKB-KW"/>
</dbReference>
<dbReference type="PRINTS" id="PR00722">
    <property type="entry name" value="CHYMOTRYPSIN"/>
</dbReference>
<dbReference type="InterPro" id="IPR033116">
    <property type="entry name" value="TRYPSIN_SER"/>
</dbReference>
<dbReference type="PANTHER" id="PTHR24264:SF65">
    <property type="entry name" value="SRCR DOMAIN-CONTAINING PROTEIN"/>
    <property type="match status" value="1"/>
</dbReference>
<organism evidence="10 11">
    <name type="scientific">Cloeon dipterum</name>
    <dbReference type="NCBI Taxonomy" id="197152"/>
    <lineage>
        <taxon>Eukaryota</taxon>
        <taxon>Metazoa</taxon>
        <taxon>Ecdysozoa</taxon>
        <taxon>Arthropoda</taxon>
        <taxon>Hexapoda</taxon>
        <taxon>Insecta</taxon>
        <taxon>Pterygota</taxon>
        <taxon>Palaeoptera</taxon>
        <taxon>Ephemeroptera</taxon>
        <taxon>Pisciforma</taxon>
        <taxon>Baetidae</taxon>
        <taxon>Cloeon</taxon>
    </lineage>
</organism>
<dbReference type="CDD" id="cd00190">
    <property type="entry name" value="Tryp_SPc"/>
    <property type="match status" value="1"/>
</dbReference>
<feature type="signal peptide" evidence="8">
    <location>
        <begin position="1"/>
        <end position="16"/>
    </location>
</feature>
<proteinExistence type="predicted"/>
<dbReference type="InterPro" id="IPR050127">
    <property type="entry name" value="Serine_Proteases_S1"/>
</dbReference>
<accession>A0A8S1DPR2</accession>
<keyword evidence="6" id="KW-1015">Disulfide bond</keyword>
<evidence type="ECO:0000256" key="2">
    <source>
        <dbReference type="ARBA" id="ARBA00022525"/>
    </source>
</evidence>
<keyword evidence="11" id="KW-1185">Reference proteome</keyword>
<keyword evidence="8" id="KW-0732">Signal</keyword>
<dbReference type="SUPFAM" id="SSF50494">
    <property type="entry name" value="Trypsin-like serine proteases"/>
    <property type="match status" value="1"/>
</dbReference>
<dbReference type="InterPro" id="IPR018114">
    <property type="entry name" value="TRYPSIN_HIS"/>
</dbReference>
<dbReference type="InterPro" id="IPR043504">
    <property type="entry name" value="Peptidase_S1_PA_chymotrypsin"/>
</dbReference>
<dbReference type="InterPro" id="IPR001254">
    <property type="entry name" value="Trypsin_dom"/>
</dbReference>
<protein>
    <recommendedName>
        <fullName evidence="9">Peptidase S1 domain-containing protein</fullName>
    </recommendedName>
</protein>
<feature type="chain" id="PRO_5035781730" description="Peptidase S1 domain-containing protein" evidence="8">
    <location>
        <begin position="17"/>
        <end position="365"/>
    </location>
</feature>
<evidence type="ECO:0000313" key="10">
    <source>
        <dbReference type="EMBL" id="CAB3383079.1"/>
    </source>
</evidence>
<dbReference type="PANTHER" id="PTHR24264">
    <property type="entry name" value="TRYPSIN-RELATED"/>
    <property type="match status" value="1"/>
</dbReference>
<comment type="caution">
    <text evidence="10">The sequence shown here is derived from an EMBL/GenBank/DDBJ whole genome shotgun (WGS) entry which is preliminary data.</text>
</comment>
<keyword evidence="3 7" id="KW-0645">Protease</keyword>
<keyword evidence="2" id="KW-0964">Secreted</keyword>
<evidence type="ECO:0000259" key="9">
    <source>
        <dbReference type="PROSITE" id="PS50240"/>
    </source>
</evidence>
<evidence type="ECO:0000256" key="5">
    <source>
        <dbReference type="ARBA" id="ARBA00022825"/>
    </source>
</evidence>
<keyword evidence="4 7" id="KW-0378">Hydrolase</keyword>
<evidence type="ECO:0000256" key="4">
    <source>
        <dbReference type="ARBA" id="ARBA00022801"/>
    </source>
</evidence>
<comment type="subcellular location">
    <subcellularLocation>
        <location evidence="1">Secreted</location>
    </subcellularLocation>
</comment>
<dbReference type="GO" id="GO:0005615">
    <property type="term" value="C:extracellular space"/>
    <property type="evidence" value="ECO:0007669"/>
    <property type="project" value="TreeGrafter"/>
</dbReference>
<dbReference type="Pfam" id="PF00089">
    <property type="entry name" value="Trypsin"/>
    <property type="match status" value="1"/>
</dbReference>
<dbReference type="Proteomes" id="UP000494165">
    <property type="component" value="Unassembled WGS sequence"/>
</dbReference>
<dbReference type="InterPro" id="IPR001314">
    <property type="entry name" value="Peptidase_S1A"/>
</dbReference>
<evidence type="ECO:0000256" key="3">
    <source>
        <dbReference type="ARBA" id="ARBA00022670"/>
    </source>
</evidence>
<sequence length="365" mass="40215">MEILLVVFLVLRAAQAFIPQDEVDNYNKKNRIEYFFDSNPASAEKSLPKANLFFPPFLQNGFNAPPQGQQQPQNFQNFFSPAVSQNDRDCVCGLASVATGTQRVPRLQGFSTELDDGRVVGGVEAVPHSLPWMAILVSQQRNYAPFCGGSIISDKYILTAAHCHDQNMTVEDLKVILGEHDRCLQDKVTGIFSVDKVLKHPSFRHTDFFADIMLLRLSMRISFNRVIRPICLPPSGSSYENNWAVVSGWGTQNSSGPLQCSLKQTTIPILSQQECALKSKYPPSAMHATLFCAGLLVQGGRDSCQGDSGGPLQLVHPRSRRYTLVGIVSNGIGCGLPNYPGLYTAVSKFIGWIVASTQDSAYCYR</sequence>
<gene>
    <name evidence="10" type="ORF">CLODIP_2_CD06332</name>
</gene>
<evidence type="ECO:0000256" key="1">
    <source>
        <dbReference type="ARBA" id="ARBA00004613"/>
    </source>
</evidence>
<evidence type="ECO:0000313" key="11">
    <source>
        <dbReference type="Proteomes" id="UP000494165"/>
    </source>
</evidence>
<dbReference type="InterPro" id="IPR009003">
    <property type="entry name" value="Peptidase_S1_PA"/>
</dbReference>
<dbReference type="PROSITE" id="PS00134">
    <property type="entry name" value="TRYPSIN_HIS"/>
    <property type="match status" value="1"/>
</dbReference>
<dbReference type="PROSITE" id="PS50240">
    <property type="entry name" value="TRYPSIN_DOM"/>
    <property type="match status" value="1"/>
</dbReference>
<evidence type="ECO:0000256" key="7">
    <source>
        <dbReference type="RuleBase" id="RU363034"/>
    </source>
</evidence>
<evidence type="ECO:0000256" key="8">
    <source>
        <dbReference type="SAM" id="SignalP"/>
    </source>
</evidence>
<feature type="domain" description="Peptidase S1" evidence="9">
    <location>
        <begin position="119"/>
        <end position="358"/>
    </location>
</feature>
<dbReference type="Gene3D" id="2.40.10.10">
    <property type="entry name" value="Trypsin-like serine proteases"/>
    <property type="match status" value="1"/>
</dbReference>
<dbReference type="PROSITE" id="PS00135">
    <property type="entry name" value="TRYPSIN_SER"/>
    <property type="match status" value="1"/>
</dbReference>
<evidence type="ECO:0000256" key="6">
    <source>
        <dbReference type="ARBA" id="ARBA00023157"/>
    </source>
</evidence>
<name>A0A8S1DPR2_9INSE</name>
<dbReference type="FunFam" id="2.40.10.10:FF:000015">
    <property type="entry name" value="Atrial natriuretic peptide-converting enzyme"/>
    <property type="match status" value="1"/>
</dbReference>
<dbReference type="SMART" id="SM00020">
    <property type="entry name" value="Tryp_SPc"/>
    <property type="match status" value="1"/>
</dbReference>
<reference evidence="10 11" key="1">
    <citation type="submission" date="2020-04" db="EMBL/GenBank/DDBJ databases">
        <authorList>
            <person name="Alioto T."/>
            <person name="Alioto T."/>
            <person name="Gomez Garrido J."/>
        </authorList>
    </citation>
    <scope>NUCLEOTIDE SEQUENCE [LARGE SCALE GENOMIC DNA]</scope>
</reference>
<dbReference type="OrthoDB" id="6380398at2759"/>
<dbReference type="GO" id="GO:0004252">
    <property type="term" value="F:serine-type endopeptidase activity"/>
    <property type="evidence" value="ECO:0007669"/>
    <property type="project" value="InterPro"/>
</dbReference>
<dbReference type="AlphaFoldDB" id="A0A8S1DPR2"/>
<dbReference type="EMBL" id="CADEPI010000294">
    <property type="protein sequence ID" value="CAB3383079.1"/>
    <property type="molecule type" value="Genomic_DNA"/>
</dbReference>
<keyword evidence="5 7" id="KW-0720">Serine protease</keyword>